<evidence type="ECO:0000256" key="1">
    <source>
        <dbReference type="ARBA" id="ARBA00022729"/>
    </source>
</evidence>
<dbReference type="NCBIfam" id="TIGR02601">
    <property type="entry name" value="autotrns_rpt"/>
    <property type="match status" value="1"/>
</dbReference>
<dbReference type="Proteomes" id="UP000539538">
    <property type="component" value="Unassembled WGS sequence"/>
</dbReference>
<dbReference type="NCBIfam" id="TIGR01414">
    <property type="entry name" value="autotrans_barl"/>
    <property type="match status" value="1"/>
</dbReference>
<evidence type="ECO:0000313" key="5">
    <source>
        <dbReference type="Proteomes" id="UP000539538"/>
    </source>
</evidence>
<feature type="chain" id="PRO_5045871898" evidence="2">
    <location>
        <begin position="44"/>
        <end position="1097"/>
    </location>
</feature>
<evidence type="ECO:0000259" key="3">
    <source>
        <dbReference type="PROSITE" id="PS51208"/>
    </source>
</evidence>
<organism evidence="4 5">
    <name type="scientific">Aminobacter niigataensis</name>
    <dbReference type="NCBI Taxonomy" id="83265"/>
    <lineage>
        <taxon>Bacteria</taxon>
        <taxon>Pseudomonadati</taxon>
        <taxon>Pseudomonadota</taxon>
        <taxon>Alphaproteobacteria</taxon>
        <taxon>Hyphomicrobiales</taxon>
        <taxon>Phyllobacteriaceae</taxon>
        <taxon>Aminobacter</taxon>
    </lineage>
</organism>
<dbReference type="Gene3D" id="3.60.10.10">
    <property type="entry name" value="Endonuclease/exonuclease/phosphatase"/>
    <property type="match status" value="1"/>
</dbReference>
<dbReference type="InterPro" id="IPR036709">
    <property type="entry name" value="Autotransporte_beta_dom_sf"/>
</dbReference>
<name>A0ABR6L0L4_9HYPH</name>
<dbReference type="InterPro" id="IPR005546">
    <property type="entry name" value="Autotransporte_beta"/>
</dbReference>
<dbReference type="SMART" id="SM00869">
    <property type="entry name" value="Autotransporter"/>
    <property type="match status" value="1"/>
</dbReference>
<evidence type="ECO:0000313" key="4">
    <source>
        <dbReference type="EMBL" id="MBB4649739.1"/>
    </source>
</evidence>
<dbReference type="Pfam" id="PF03372">
    <property type="entry name" value="Exo_endo_phos"/>
    <property type="match status" value="1"/>
</dbReference>
<feature type="domain" description="Autotransporter" evidence="3">
    <location>
        <begin position="821"/>
        <end position="1097"/>
    </location>
</feature>
<dbReference type="RefSeq" id="WP_183261685.1">
    <property type="nucleotide sequence ID" value="NZ_BAAAVZ010000003.1"/>
</dbReference>
<gene>
    <name evidence="4" type="ORF">GGQ99_001461</name>
</gene>
<dbReference type="SUPFAM" id="SSF103515">
    <property type="entry name" value="Autotransporter"/>
    <property type="match status" value="1"/>
</dbReference>
<dbReference type="InterPro" id="IPR013425">
    <property type="entry name" value="Autotrns_rpt"/>
</dbReference>
<evidence type="ECO:0000256" key="2">
    <source>
        <dbReference type="SAM" id="SignalP"/>
    </source>
</evidence>
<sequence length="1097" mass="114474">MTTFQHGAEDAPAQTRPDRRLRAAAAALLCGTALAVSAVAAQAAEDSIRILTLNTWLDRFKANPSVMSEFFVKGNYDVLTFQELQANSTYVRDIPGILSGAGLGAFGKRQDGDVGVFSRLPGTYGANKIGDTATYTLLDATSSRPQSYVATTHLNYYDPSTNRINEAKGLNQWAASATAPIIMTGDFNAGDVSERGLHSISQQERLLRIYTKNPTNAFYLDLLKQYAKDQPQLDAFIAQWKGKGNAAIDGAPIPAGLFADEMYPVAGNLPQTMNILKKQYQVLQLPNEREQFSPHALNDGSVTWPSHGEDATNTWGSWHRVKIDHFLASRPFGKWWQIDDDQNDSYLGVITDVSYVTNANGSKTPLSDHEPVAHNVRWVGPQLETYDDGGTARTRVVWGKDASTFAERGKEFFLSRNNMRDDVYLGQISDANGLPILAGLTEAEKKTLLDCKSTDARFQQAIVDYCIDDHTFIGELKVADGGTVVVEEDAALGTEQAKLRLDGGSLRIAGTDMHVLGRNVVLEAGGGSIDIADATNIVGINKEISGTGNLTKLGLGALVLDGTHSYTGETVVGAGVLSLQGSIASSTLTTIGAGGTLGGIGTLGNTVVASGGVLAPGNSIGTINVAGDITFEAGSKFEVEANDKGESDKVAASGEAMLKGGSVLTLASGNNYAPQTSYKILTAGGGVSGTFADVSSNLAFLDPTLAYGANDVTLTLSRNDISFAEVGANGNQKATAAALESLGFDNAAYAAVANLDEAGAQQAFEQLSGEVHASARGMMMQDGGVMLDAATSRIDQAFGDNAAASMPVMSYGDDGLELVPADTDRFALWTRAFGSWGDSKADATNVGFDRSTGGLLAGGDAMVGDSWRAGVIAGYSRSSFNSANGSSSGSADNYHVGVNAGTRAGPFGLTVGAGYTWHRFDTARQVAFAGFADALSAKYDGGTAQVFGEASYKVDAGRFTVEGFSNLTYVNLRIDAFTEAGGAAALSSEASSSDVTFTTLGVRGSTEVALGAVDATLHGTLGWRHAFGDVAATSSFAFDGSGGFDITGSAIARDAAVLGAGIDFAVAPKTRLGISYAGRVSNGASDHGVDAKLAVSF</sequence>
<dbReference type="InterPro" id="IPR005135">
    <property type="entry name" value="Endo/exonuclease/phosphatase"/>
</dbReference>
<dbReference type="Pfam" id="PF03797">
    <property type="entry name" value="Autotransporter"/>
    <property type="match status" value="1"/>
</dbReference>
<dbReference type="InterPro" id="IPR036691">
    <property type="entry name" value="Endo/exonu/phosph_ase_sf"/>
</dbReference>
<keyword evidence="1 2" id="KW-0732">Signal</keyword>
<dbReference type="SUPFAM" id="SSF56219">
    <property type="entry name" value="DNase I-like"/>
    <property type="match status" value="1"/>
</dbReference>
<protein>
    <submittedName>
        <fullName evidence="4">Outer membrane autotransporter protein</fullName>
    </submittedName>
</protein>
<dbReference type="InterPro" id="IPR006315">
    <property type="entry name" value="OM_autotransptr_brl_dom"/>
</dbReference>
<keyword evidence="5" id="KW-1185">Reference proteome</keyword>
<accession>A0ABR6L0L4</accession>
<dbReference type="InterPro" id="IPR011050">
    <property type="entry name" value="Pectin_lyase_fold/virulence"/>
</dbReference>
<dbReference type="PROSITE" id="PS51208">
    <property type="entry name" value="AUTOTRANSPORTER"/>
    <property type="match status" value="1"/>
</dbReference>
<dbReference type="EMBL" id="JACHOT010000001">
    <property type="protein sequence ID" value="MBB4649739.1"/>
    <property type="molecule type" value="Genomic_DNA"/>
</dbReference>
<feature type="signal peptide" evidence="2">
    <location>
        <begin position="1"/>
        <end position="43"/>
    </location>
</feature>
<dbReference type="Gene3D" id="2.40.128.130">
    <property type="entry name" value="Autotransporter beta-domain"/>
    <property type="match status" value="1"/>
</dbReference>
<comment type="caution">
    <text evidence="4">The sequence shown here is derived from an EMBL/GenBank/DDBJ whole genome shotgun (WGS) entry which is preliminary data.</text>
</comment>
<proteinExistence type="predicted"/>
<dbReference type="SUPFAM" id="SSF51126">
    <property type="entry name" value="Pectin lyase-like"/>
    <property type="match status" value="1"/>
</dbReference>
<reference evidence="4 5" key="1">
    <citation type="submission" date="2020-08" db="EMBL/GenBank/DDBJ databases">
        <title>Genomic Encyclopedia of Type Strains, Phase IV (KMG-IV): sequencing the most valuable type-strain genomes for metagenomic binning, comparative biology and taxonomic classification.</title>
        <authorList>
            <person name="Goeker M."/>
        </authorList>
    </citation>
    <scope>NUCLEOTIDE SEQUENCE [LARGE SCALE GENOMIC DNA]</scope>
    <source>
        <strain evidence="4 5">DSM 7050</strain>
    </source>
</reference>